<accession>A0A101M3H8</accession>
<keyword evidence="1" id="KW-0496">Mitochondrion</keyword>
<reference evidence="1" key="1">
    <citation type="journal article" date="2015" name="Genome Biol. Evol.">
        <title>Organellar Genomes of White Spruce (Picea glauca): Assembly and Annotation.</title>
        <authorList>
            <person name="Jackman S.D."/>
            <person name="Warren R.L."/>
            <person name="Gibb E.A."/>
            <person name="Vandervalk B.P."/>
            <person name="Mohamadi H."/>
            <person name="Chu J."/>
            <person name="Raymond A."/>
            <person name="Pleasance S."/>
            <person name="Coope R."/>
            <person name="Wildung M.R."/>
            <person name="Ritland C.E."/>
            <person name="Bousquet J."/>
            <person name="Jones S.J."/>
            <person name="Bohlmann J."/>
            <person name="Birol I."/>
        </authorList>
    </citation>
    <scope>NUCLEOTIDE SEQUENCE [LARGE SCALE GENOMIC DNA]</scope>
    <source>
        <tissue evidence="1">Flushing bud</tissue>
    </source>
</reference>
<geneLocation type="mitochondrion" evidence="1"/>
<gene>
    <name evidence="1" type="ORF">ABT39_MTgene224</name>
</gene>
<protein>
    <submittedName>
        <fullName evidence="1">Uncharacterized protein</fullName>
    </submittedName>
</protein>
<sequence>MVMGAPVQGMGKQGPLALDILDPERANWWNQICISICVWVGIDSNY</sequence>
<proteinExistence type="predicted"/>
<dbReference type="AlphaFoldDB" id="A0A101M3H8"/>
<name>A0A101M3H8_PICGL</name>
<organism evidence="1">
    <name type="scientific">Picea glauca</name>
    <name type="common">White spruce</name>
    <name type="synonym">Pinus glauca</name>
    <dbReference type="NCBI Taxonomy" id="3330"/>
    <lineage>
        <taxon>Eukaryota</taxon>
        <taxon>Viridiplantae</taxon>
        <taxon>Streptophyta</taxon>
        <taxon>Embryophyta</taxon>
        <taxon>Tracheophyta</taxon>
        <taxon>Spermatophyta</taxon>
        <taxon>Pinopsida</taxon>
        <taxon>Pinidae</taxon>
        <taxon>Conifers I</taxon>
        <taxon>Pinales</taxon>
        <taxon>Pinaceae</taxon>
        <taxon>Picea</taxon>
    </lineage>
</organism>
<evidence type="ECO:0000313" key="1">
    <source>
        <dbReference type="EMBL" id="KUM50381.1"/>
    </source>
</evidence>
<comment type="caution">
    <text evidence="1">The sequence shown here is derived from an EMBL/GenBank/DDBJ whole genome shotgun (WGS) entry which is preliminary data.</text>
</comment>
<dbReference type="EMBL" id="LKAM01000001">
    <property type="protein sequence ID" value="KUM50381.1"/>
    <property type="molecule type" value="Genomic_DNA"/>
</dbReference>